<dbReference type="SMART" id="SM01217">
    <property type="entry name" value="Fn3_like"/>
    <property type="match status" value="1"/>
</dbReference>
<dbReference type="PANTHER" id="PTHR30620:SF16">
    <property type="entry name" value="LYSOSOMAL BETA GLUCOSIDASE"/>
    <property type="match status" value="1"/>
</dbReference>
<feature type="domain" description="Fibronectin type III-like" evidence="14">
    <location>
        <begin position="683"/>
        <end position="752"/>
    </location>
</feature>
<evidence type="ECO:0000256" key="8">
    <source>
        <dbReference type="ARBA" id="ARBA00023295"/>
    </source>
</evidence>
<evidence type="ECO:0000256" key="11">
    <source>
        <dbReference type="ARBA" id="ARBA00032594"/>
    </source>
</evidence>
<accession>A0A5E6YQF1</accession>
<dbReference type="InterPro" id="IPR002772">
    <property type="entry name" value="Glyco_hydro_3_C"/>
</dbReference>
<comment type="catalytic activity">
    <reaction evidence="1">
        <text>Hydrolysis of terminal, non-reducing beta-D-glucosyl residues with release of beta-D-glucose.</text>
        <dbReference type="EC" id="3.2.1.21"/>
    </reaction>
</comment>
<dbReference type="InterPro" id="IPR036962">
    <property type="entry name" value="Glyco_hydro_3_N_sf"/>
</dbReference>
<dbReference type="PANTHER" id="PTHR30620">
    <property type="entry name" value="PERIPLASMIC BETA-GLUCOSIDASE-RELATED"/>
    <property type="match status" value="1"/>
</dbReference>
<dbReference type="SUPFAM" id="SSF51445">
    <property type="entry name" value="(Trans)glycosidases"/>
    <property type="match status" value="1"/>
</dbReference>
<dbReference type="Pfam" id="PF00933">
    <property type="entry name" value="Glyco_hydro_3"/>
    <property type="match status" value="1"/>
</dbReference>
<keyword evidence="6" id="KW-0574">Periplasm</keyword>
<evidence type="ECO:0000256" key="9">
    <source>
        <dbReference type="ARBA" id="ARBA00031448"/>
    </source>
</evidence>
<feature type="signal peptide" evidence="13">
    <location>
        <begin position="1"/>
        <end position="20"/>
    </location>
</feature>
<comment type="similarity">
    <text evidence="3">Belongs to the glycosyl hydrolase 3 family.</text>
</comment>
<evidence type="ECO:0000256" key="3">
    <source>
        <dbReference type="ARBA" id="ARBA00005336"/>
    </source>
</evidence>
<dbReference type="InterPro" id="IPR036881">
    <property type="entry name" value="Glyco_hydro_3_C_sf"/>
</dbReference>
<evidence type="ECO:0000256" key="10">
    <source>
        <dbReference type="ARBA" id="ARBA00032194"/>
    </source>
</evidence>
<reference evidence="15 16" key="1">
    <citation type="submission" date="2019-09" db="EMBL/GenBank/DDBJ databases">
        <authorList>
            <person name="Chandra G."/>
            <person name="Truman W A."/>
        </authorList>
    </citation>
    <scope>NUCLEOTIDE SEQUENCE [LARGE SCALE GENOMIC DNA]</scope>
    <source>
        <strain evidence="15">PS685</strain>
    </source>
</reference>
<protein>
    <recommendedName>
        <fullName evidence="12">Periplasmic beta-glucosidase</fullName>
        <ecNumber evidence="4">3.2.1.21</ecNumber>
    </recommendedName>
    <alternativeName>
        <fullName evidence="11">Beta-D-glucoside glucohydrolase</fullName>
    </alternativeName>
    <alternativeName>
        <fullName evidence="9">Cellobiase</fullName>
    </alternativeName>
    <alternativeName>
        <fullName evidence="10">Gentiobiase</fullName>
    </alternativeName>
</protein>
<dbReference type="OrthoDB" id="9781691at2"/>
<dbReference type="Gene3D" id="2.60.40.10">
    <property type="entry name" value="Immunoglobulins"/>
    <property type="match status" value="1"/>
</dbReference>
<evidence type="ECO:0000313" key="15">
    <source>
        <dbReference type="EMBL" id="VVN56312.1"/>
    </source>
</evidence>
<name>A0A5E6YQF1_PSEFL</name>
<evidence type="ECO:0000256" key="5">
    <source>
        <dbReference type="ARBA" id="ARBA00022729"/>
    </source>
</evidence>
<dbReference type="InterPro" id="IPR026891">
    <property type="entry name" value="Fn3-like"/>
</dbReference>
<dbReference type="FunFam" id="3.20.20.300:FF:000005">
    <property type="entry name" value="Periplasmic beta-glucosidase"/>
    <property type="match status" value="1"/>
</dbReference>
<organism evidence="15 16">
    <name type="scientific">Pseudomonas fluorescens</name>
    <dbReference type="NCBI Taxonomy" id="294"/>
    <lineage>
        <taxon>Bacteria</taxon>
        <taxon>Pseudomonadati</taxon>
        <taxon>Pseudomonadota</taxon>
        <taxon>Gammaproteobacteria</taxon>
        <taxon>Pseudomonadales</taxon>
        <taxon>Pseudomonadaceae</taxon>
        <taxon>Pseudomonas</taxon>
    </lineage>
</organism>
<dbReference type="GO" id="GO:0009251">
    <property type="term" value="P:glucan catabolic process"/>
    <property type="evidence" value="ECO:0007669"/>
    <property type="project" value="TreeGrafter"/>
</dbReference>
<evidence type="ECO:0000259" key="14">
    <source>
        <dbReference type="SMART" id="SM01217"/>
    </source>
</evidence>
<evidence type="ECO:0000256" key="6">
    <source>
        <dbReference type="ARBA" id="ARBA00022764"/>
    </source>
</evidence>
<gene>
    <name evidence="15" type="ORF">PS685_02150</name>
</gene>
<dbReference type="GO" id="GO:0042597">
    <property type="term" value="C:periplasmic space"/>
    <property type="evidence" value="ECO:0007669"/>
    <property type="project" value="UniProtKB-SubCell"/>
</dbReference>
<keyword evidence="8 15" id="KW-0326">Glycosidase</keyword>
<dbReference type="Gene3D" id="3.20.20.300">
    <property type="entry name" value="Glycoside hydrolase, family 3, N-terminal domain"/>
    <property type="match status" value="1"/>
</dbReference>
<evidence type="ECO:0000256" key="4">
    <source>
        <dbReference type="ARBA" id="ARBA00012744"/>
    </source>
</evidence>
<dbReference type="SUPFAM" id="SSF52279">
    <property type="entry name" value="Beta-D-glucan exohydrolase, C-terminal domain"/>
    <property type="match status" value="1"/>
</dbReference>
<evidence type="ECO:0000256" key="2">
    <source>
        <dbReference type="ARBA" id="ARBA00004418"/>
    </source>
</evidence>
<evidence type="ECO:0000256" key="1">
    <source>
        <dbReference type="ARBA" id="ARBA00000448"/>
    </source>
</evidence>
<dbReference type="GO" id="GO:0008422">
    <property type="term" value="F:beta-glucosidase activity"/>
    <property type="evidence" value="ECO:0007669"/>
    <property type="project" value="UniProtKB-EC"/>
</dbReference>
<evidence type="ECO:0000256" key="13">
    <source>
        <dbReference type="SAM" id="SignalP"/>
    </source>
</evidence>
<dbReference type="InterPro" id="IPR013783">
    <property type="entry name" value="Ig-like_fold"/>
</dbReference>
<dbReference type="FunFam" id="2.60.40.10:FF:000495">
    <property type="entry name" value="Periplasmic beta-glucosidase"/>
    <property type="match status" value="1"/>
</dbReference>
<dbReference type="InterPro" id="IPR017853">
    <property type="entry name" value="GH"/>
</dbReference>
<dbReference type="Pfam" id="PF01915">
    <property type="entry name" value="Glyco_hydro_3_C"/>
    <property type="match status" value="1"/>
</dbReference>
<dbReference type="EMBL" id="CABVHO010000018">
    <property type="protein sequence ID" value="VVN56312.1"/>
    <property type="molecule type" value="Genomic_DNA"/>
</dbReference>
<comment type="subcellular location">
    <subcellularLocation>
        <location evidence="2">Periplasm</location>
    </subcellularLocation>
</comment>
<dbReference type="AlphaFoldDB" id="A0A5E6YQF1"/>
<proteinExistence type="inferred from homology"/>
<keyword evidence="7 15" id="KW-0378">Hydrolase</keyword>
<dbReference type="Gene3D" id="3.40.50.1700">
    <property type="entry name" value="Glycoside hydrolase family 3 C-terminal domain"/>
    <property type="match status" value="1"/>
</dbReference>
<sequence precursor="true">MRNMCLLGIVISLASHTAWAQTPAAPLPPKDVFVAELLKKMSVDEKIGQLRLISIGPEMPREMIRKEIAAGRIGGTFNSISRDENRPMQDAAMRSRLQIPMFFAYDVIHGHRTIFPISLALASSWDMDAIGLSGRIAAREASADSIDLTFAPMVDIARDPRWGRTSEGFGEDTYLVSRIAKVMVQAYQGTSPALPGNIMASVKHFALYGAVEGGRDYNTVDMSPTRMFQDYLPPYHAAIEAGAGSVMVALNSINGVPATSNMWLMQDLLRKDWGFKGVAVSDHGAINELIKHGVAKDSREAAKLAIKAGIDMSMNDKAYGEELPGLLKSGEVPQSDLDNAVREVLGAKYDMGLFADPYLRIGKAEDDPADTKADSRLHRAEAREVARKSLVLLKNQNDTLPLNKQARIALVGPLAKAPIDIMGSWAAAGQPAQSVTVFDGMRNAIAQQDNLIYARGANITDDQSVVDYLNFLNFDAPEVVNDPRPAQVMIDEAVKAAQQADVVVAVVGESRGMSHESSSRTNLDIPASQRALITALKATGKPLVLVLMNGRPLSIDVQQQQADAVLETWFSGTEGGNAIADVLFGDYNPSGKLPITFPRSVGQIPTYYSHLSIGRPFTPGKPGNYTSQYFDEGNSPLYPFGYGLSYTDFSLSDVRLSAKTLKPGATLTASVTVTNTGKRAGETVVQLYIQDVTASMSRAVKELKNFEKVMLNPGEQKVVQFTLSENDLKFYNAQLQHVAEPGEFNVQIGLDSQNVQQNSFQLQ</sequence>
<dbReference type="RefSeq" id="WP_150628761.1">
    <property type="nucleotide sequence ID" value="NZ_CABVHO010000018.1"/>
</dbReference>
<evidence type="ECO:0000313" key="16">
    <source>
        <dbReference type="Proteomes" id="UP000326437"/>
    </source>
</evidence>
<dbReference type="NCBIfam" id="NF011678">
    <property type="entry name" value="PRK15098.1"/>
    <property type="match status" value="1"/>
</dbReference>
<evidence type="ECO:0000256" key="12">
    <source>
        <dbReference type="ARBA" id="ARBA00067498"/>
    </source>
</evidence>
<dbReference type="PRINTS" id="PR00133">
    <property type="entry name" value="GLHYDRLASE3"/>
</dbReference>
<dbReference type="FunFam" id="3.40.50.1700:FF:000004">
    <property type="entry name" value="Periplasmic beta-glucosidase"/>
    <property type="match status" value="1"/>
</dbReference>
<evidence type="ECO:0000256" key="7">
    <source>
        <dbReference type="ARBA" id="ARBA00022801"/>
    </source>
</evidence>
<dbReference type="Proteomes" id="UP000326437">
    <property type="component" value="Unassembled WGS sequence"/>
</dbReference>
<dbReference type="EC" id="3.2.1.21" evidence="4"/>
<dbReference type="InterPro" id="IPR001764">
    <property type="entry name" value="Glyco_hydro_3_N"/>
</dbReference>
<feature type="chain" id="PRO_5023118785" description="Periplasmic beta-glucosidase" evidence="13">
    <location>
        <begin position="21"/>
        <end position="763"/>
    </location>
</feature>
<keyword evidence="5 13" id="KW-0732">Signal</keyword>
<dbReference type="InterPro" id="IPR051915">
    <property type="entry name" value="Cellulose_Degrad_GH3"/>
</dbReference>
<dbReference type="Pfam" id="PF14310">
    <property type="entry name" value="Fn3-like"/>
    <property type="match status" value="1"/>
</dbReference>